<dbReference type="PANTHER" id="PTHR35324">
    <property type="entry name" value="BNAA08G03750D PROTEIN"/>
    <property type="match status" value="1"/>
</dbReference>
<dbReference type="PaxDb" id="3708-A0A078FII1"/>
<accession>A0A078FII1</accession>
<organism evidence="2 3">
    <name type="scientific">Brassica napus</name>
    <name type="common">Rape</name>
    <dbReference type="NCBI Taxonomy" id="3708"/>
    <lineage>
        <taxon>Eukaryota</taxon>
        <taxon>Viridiplantae</taxon>
        <taxon>Streptophyta</taxon>
        <taxon>Embryophyta</taxon>
        <taxon>Tracheophyta</taxon>
        <taxon>Spermatophyta</taxon>
        <taxon>Magnoliopsida</taxon>
        <taxon>eudicotyledons</taxon>
        <taxon>Gunneridae</taxon>
        <taxon>Pentapetalae</taxon>
        <taxon>rosids</taxon>
        <taxon>malvids</taxon>
        <taxon>Brassicales</taxon>
        <taxon>Brassicaceae</taxon>
        <taxon>Brassiceae</taxon>
        <taxon>Brassica</taxon>
    </lineage>
</organism>
<proteinExistence type="predicted"/>
<sequence>MEFEISKRVQSEEGEESLKEEQVCKQLQLKSSETQTQALNKRAVLNRIRDHKCIHKIKSLLLTTAGSNKGSTVDADSRWIDSGDVFSCP</sequence>
<reference evidence="2 3" key="1">
    <citation type="journal article" date="2014" name="Science">
        <title>Plant genetics. Early allopolyploid evolution in the post-Neolithic Brassica napus oilseed genome.</title>
        <authorList>
            <person name="Chalhoub B."/>
            <person name="Denoeud F."/>
            <person name="Liu S."/>
            <person name="Parkin I.A."/>
            <person name="Tang H."/>
            <person name="Wang X."/>
            <person name="Chiquet J."/>
            <person name="Belcram H."/>
            <person name="Tong C."/>
            <person name="Samans B."/>
            <person name="Correa M."/>
            <person name="Da Silva C."/>
            <person name="Just J."/>
            <person name="Falentin C."/>
            <person name="Koh C.S."/>
            <person name="Le Clainche I."/>
            <person name="Bernard M."/>
            <person name="Bento P."/>
            <person name="Noel B."/>
            <person name="Labadie K."/>
            <person name="Alberti A."/>
            <person name="Charles M."/>
            <person name="Arnaud D."/>
            <person name="Guo H."/>
            <person name="Daviaud C."/>
            <person name="Alamery S."/>
            <person name="Jabbari K."/>
            <person name="Zhao M."/>
            <person name="Edger P.P."/>
            <person name="Chelaifa H."/>
            <person name="Tack D."/>
            <person name="Lassalle G."/>
            <person name="Mestiri I."/>
            <person name="Schnel N."/>
            <person name="Le Paslier M.C."/>
            <person name="Fan G."/>
            <person name="Renault V."/>
            <person name="Bayer P.E."/>
            <person name="Golicz A.A."/>
            <person name="Manoli S."/>
            <person name="Lee T.H."/>
            <person name="Thi V.H."/>
            <person name="Chalabi S."/>
            <person name="Hu Q."/>
            <person name="Fan C."/>
            <person name="Tollenaere R."/>
            <person name="Lu Y."/>
            <person name="Battail C."/>
            <person name="Shen J."/>
            <person name="Sidebottom C.H."/>
            <person name="Wang X."/>
            <person name="Canaguier A."/>
            <person name="Chauveau A."/>
            <person name="Berard A."/>
            <person name="Deniot G."/>
            <person name="Guan M."/>
            <person name="Liu Z."/>
            <person name="Sun F."/>
            <person name="Lim Y.P."/>
            <person name="Lyons E."/>
            <person name="Town C.D."/>
            <person name="Bancroft I."/>
            <person name="Wang X."/>
            <person name="Meng J."/>
            <person name="Ma J."/>
            <person name="Pires J.C."/>
            <person name="King G.J."/>
            <person name="Brunel D."/>
            <person name="Delourme R."/>
            <person name="Renard M."/>
            <person name="Aury J.M."/>
            <person name="Adams K.L."/>
            <person name="Batley J."/>
            <person name="Snowdon R.J."/>
            <person name="Tost J."/>
            <person name="Edwards D."/>
            <person name="Zhou Y."/>
            <person name="Hua W."/>
            <person name="Sharpe A.G."/>
            <person name="Paterson A.H."/>
            <person name="Guan C."/>
            <person name="Wincker P."/>
        </authorList>
    </citation>
    <scope>NUCLEOTIDE SEQUENCE [LARGE SCALE GENOMIC DNA]</scope>
    <source>
        <strain evidence="3">cv. Darmor-bzh</strain>
    </source>
</reference>
<evidence type="ECO:0000313" key="2">
    <source>
        <dbReference type="EMBL" id="CDY12794.1"/>
    </source>
</evidence>
<evidence type="ECO:0000313" key="3">
    <source>
        <dbReference type="Proteomes" id="UP000028999"/>
    </source>
</evidence>
<feature type="region of interest" description="Disordered" evidence="1">
    <location>
        <begin position="1"/>
        <end position="20"/>
    </location>
</feature>
<protein>
    <submittedName>
        <fullName evidence="2">BnaC07g16390D protein</fullName>
    </submittedName>
</protein>
<evidence type="ECO:0000256" key="1">
    <source>
        <dbReference type="SAM" id="MobiDB-lite"/>
    </source>
</evidence>
<dbReference type="EMBL" id="LK032027">
    <property type="protein sequence ID" value="CDY12794.1"/>
    <property type="molecule type" value="Genomic_DNA"/>
</dbReference>
<keyword evidence="3" id="KW-1185">Reference proteome</keyword>
<dbReference type="Proteomes" id="UP000028999">
    <property type="component" value="Unassembled WGS sequence"/>
</dbReference>
<dbReference type="OMA" id="HHKCKNK"/>
<dbReference type="Gramene" id="CDY12794">
    <property type="protein sequence ID" value="CDY12794"/>
    <property type="gene ID" value="GSBRNA2T00070404001"/>
</dbReference>
<dbReference type="AlphaFoldDB" id="A0A078FII1"/>
<dbReference type="PANTHER" id="PTHR35324:SF5">
    <property type="entry name" value="BHLH DOMAIN-CONTAINING PROTEIN"/>
    <property type="match status" value="1"/>
</dbReference>
<dbReference type="STRING" id="3708.A0A078FII1"/>
<name>A0A078FII1_BRANA</name>
<gene>
    <name evidence="2" type="primary">BnaC07g16390D</name>
    <name evidence="2" type="ORF">GSBRNA2T00070404001</name>
</gene>